<dbReference type="Pfam" id="PF10646">
    <property type="entry name" value="Germane"/>
    <property type="match status" value="1"/>
</dbReference>
<dbReference type="SMART" id="SM00909">
    <property type="entry name" value="Germane"/>
    <property type="match status" value="1"/>
</dbReference>
<sequence>MSKKYLIIIIAVLLVISSIFCLRFLGGNEDAWVCQNYEWVRHGNPQSPKPTKPCHKEGPSSQAQVFTTVKGNTDVIRITKPLPLAHETISSPLEIQGEARGTWYFEASFPVKLLDLKGEVIAEGIAQAKSDWMAENYVPFEVKLDFLVVADTDAVLVLKKDNPSGLPANDDQLEIPIRLAGADVMAVKVFFNNSNLDPEISCNKVFPVDRAIAATQAPARAVLELLLGGDLTDEEKADGFTTSINPDVKIQKLTIENGIAKVDFSEELEKAVGGSCRVSAIRAQIIETLKQFPTVKDVVISINGRVEDILQP</sequence>
<comment type="caution">
    <text evidence="2">The sequence shown here is derived from an EMBL/GenBank/DDBJ whole genome shotgun (WGS) entry which is preliminary data.</text>
</comment>
<reference evidence="3" key="1">
    <citation type="submission" date="2017-09" db="EMBL/GenBank/DDBJ databases">
        <title>Depth-based differentiation of microbial function through sediment-hosted aquifers and enrichment of novel symbionts in the deep terrestrial subsurface.</title>
        <authorList>
            <person name="Probst A.J."/>
            <person name="Ladd B."/>
            <person name="Jarett J.K."/>
            <person name="Geller-Mcgrath D.E."/>
            <person name="Sieber C.M.K."/>
            <person name="Emerson J.B."/>
            <person name="Anantharaman K."/>
            <person name="Thomas B.C."/>
            <person name="Malmstrom R."/>
            <person name="Stieglmeier M."/>
            <person name="Klingl A."/>
            <person name="Woyke T."/>
            <person name="Ryan C.M."/>
            <person name="Banfield J.F."/>
        </authorList>
    </citation>
    <scope>NUCLEOTIDE SEQUENCE [LARGE SCALE GENOMIC DNA]</scope>
</reference>
<evidence type="ECO:0000259" key="1">
    <source>
        <dbReference type="SMART" id="SM00909"/>
    </source>
</evidence>
<dbReference type="Proteomes" id="UP000228906">
    <property type="component" value="Unassembled WGS sequence"/>
</dbReference>
<feature type="domain" description="GerMN" evidence="1">
    <location>
        <begin position="218"/>
        <end position="311"/>
    </location>
</feature>
<dbReference type="Pfam" id="PF10648">
    <property type="entry name" value="Gmad2"/>
    <property type="match status" value="1"/>
</dbReference>
<evidence type="ECO:0000313" key="2">
    <source>
        <dbReference type="EMBL" id="PIR91240.1"/>
    </source>
</evidence>
<protein>
    <recommendedName>
        <fullName evidence="1">GerMN domain-containing protein</fullName>
    </recommendedName>
</protein>
<dbReference type="InterPro" id="IPR019606">
    <property type="entry name" value="GerMN"/>
</dbReference>
<dbReference type="AlphaFoldDB" id="A0A2H0UYP6"/>
<gene>
    <name evidence="2" type="ORF">COU03_02605</name>
</gene>
<evidence type="ECO:0000313" key="3">
    <source>
        <dbReference type="Proteomes" id="UP000228906"/>
    </source>
</evidence>
<organism evidence="2 3">
    <name type="scientific">bacterium (Candidatus Gribaldobacteria) CG10_big_fil_rev_8_21_14_0_10_41_12</name>
    <dbReference type="NCBI Taxonomy" id="2014277"/>
    <lineage>
        <taxon>Bacteria</taxon>
        <taxon>Candidatus Gribaldobacteria</taxon>
    </lineage>
</organism>
<proteinExistence type="predicted"/>
<accession>A0A2H0UYP6</accession>
<dbReference type="InterPro" id="IPR018911">
    <property type="entry name" value="Gmad2_Ig-like_dom"/>
</dbReference>
<name>A0A2H0UYP6_9BACT</name>
<dbReference type="EMBL" id="PFAV01000046">
    <property type="protein sequence ID" value="PIR91240.1"/>
    <property type="molecule type" value="Genomic_DNA"/>
</dbReference>